<evidence type="ECO:0008006" key="3">
    <source>
        <dbReference type="Google" id="ProtNLM"/>
    </source>
</evidence>
<evidence type="ECO:0000313" key="2">
    <source>
        <dbReference type="Proteomes" id="UP001595892"/>
    </source>
</evidence>
<dbReference type="Proteomes" id="UP001595892">
    <property type="component" value="Unassembled WGS sequence"/>
</dbReference>
<sequence>MSCRIEDVYHATLLAVDAGQSIPPLLREVLLRPPALARDALGPRLVLTERGRRALDHMASYMARRDAPPPDG</sequence>
<gene>
    <name evidence="1" type="ORF">ACFO3Q_02100</name>
</gene>
<organism evidence="1 2">
    <name type="scientific">Coralloluteibacterium thermophilum</name>
    <dbReference type="NCBI Taxonomy" id="2707049"/>
    <lineage>
        <taxon>Bacteria</taxon>
        <taxon>Pseudomonadati</taxon>
        <taxon>Pseudomonadota</taxon>
        <taxon>Gammaproteobacteria</taxon>
        <taxon>Lysobacterales</taxon>
        <taxon>Lysobacteraceae</taxon>
        <taxon>Coralloluteibacterium</taxon>
    </lineage>
</organism>
<evidence type="ECO:0000313" key="1">
    <source>
        <dbReference type="EMBL" id="MFC4726971.1"/>
    </source>
</evidence>
<comment type="caution">
    <text evidence="1">The sequence shown here is derived from an EMBL/GenBank/DDBJ whole genome shotgun (WGS) entry which is preliminary data.</text>
</comment>
<keyword evidence="2" id="KW-1185">Reference proteome</keyword>
<dbReference type="EMBL" id="JBHSGG010000002">
    <property type="protein sequence ID" value="MFC4726971.1"/>
    <property type="molecule type" value="Genomic_DNA"/>
</dbReference>
<reference evidence="2" key="1">
    <citation type="journal article" date="2019" name="Int. J. Syst. Evol. Microbiol.">
        <title>The Global Catalogue of Microorganisms (GCM) 10K type strain sequencing project: providing services to taxonomists for standard genome sequencing and annotation.</title>
        <authorList>
            <consortium name="The Broad Institute Genomics Platform"/>
            <consortium name="The Broad Institute Genome Sequencing Center for Infectious Disease"/>
            <person name="Wu L."/>
            <person name="Ma J."/>
        </authorList>
    </citation>
    <scope>NUCLEOTIDE SEQUENCE [LARGE SCALE GENOMIC DNA]</scope>
    <source>
        <strain evidence="2">CGMCC 1.13574</strain>
    </source>
</reference>
<protein>
    <recommendedName>
        <fullName evidence="3">LysR family transcriptional regulator</fullName>
    </recommendedName>
</protein>
<accession>A0ABV9NID4</accession>
<proteinExistence type="predicted"/>
<dbReference type="RefSeq" id="WP_377002943.1">
    <property type="nucleotide sequence ID" value="NZ_JBHSGG010000002.1"/>
</dbReference>
<name>A0ABV9NID4_9GAMM</name>